<evidence type="ECO:0000256" key="3">
    <source>
        <dbReference type="ARBA" id="ARBA00022485"/>
    </source>
</evidence>
<dbReference type="InterPro" id="IPR051460">
    <property type="entry name" value="HdrC_iron-sulfur_subunit"/>
</dbReference>
<dbReference type="PATRIC" id="fig|1698260.3.peg.994"/>
<feature type="domain" description="2Fe-2S ferredoxin-type" evidence="10">
    <location>
        <begin position="2"/>
        <end position="89"/>
    </location>
</feature>
<dbReference type="GO" id="GO:0005886">
    <property type="term" value="C:plasma membrane"/>
    <property type="evidence" value="ECO:0007669"/>
    <property type="project" value="TreeGrafter"/>
</dbReference>
<dbReference type="InterPro" id="IPR012675">
    <property type="entry name" value="Beta-grasp_dom_sf"/>
</dbReference>
<dbReference type="InterPro" id="IPR004017">
    <property type="entry name" value="Cys_rich_dom"/>
</dbReference>
<evidence type="ECO:0000256" key="1">
    <source>
        <dbReference type="ARBA" id="ARBA00001966"/>
    </source>
</evidence>
<accession>A0A133U7Y1</accession>
<dbReference type="FunFam" id="1.10.1060.10:FF:000003">
    <property type="entry name" value="Succinate dehydrogenase iron-sulfur subunit"/>
    <property type="match status" value="1"/>
</dbReference>
<dbReference type="NCBIfam" id="TIGR00384">
    <property type="entry name" value="dhsB"/>
    <property type="match status" value="1"/>
</dbReference>
<dbReference type="PANTHER" id="PTHR43255">
    <property type="entry name" value="IRON-SULFUR-BINDING OXIDOREDUCTASE FADF-RELATED-RELATED"/>
    <property type="match status" value="1"/>
</dbReference>
<dbReference type="SUPFAM" id="SSF46548">
    <property type="entry name" value="alpha-helical ferredoxin"/>
    <property type="match status" value="1"/>
</dbReference>
<name>A0A133U7Y1_9EURY</name>
<evidence type="ECO:0000313" key="12">
    <source>
        <dbReference type="EMBL" id="KXA90289.1"/>
    </source>
</evidence>
<keyword evidence="8" id="KW-0411">Iron-sulfur</keyword>
<organism evidence="12 13">
    <name type="scientific">candidate division MSBL1 archaeon SCGC-AAA259B11</name>
    <dbReference type="NCBI Taxonomy" id="1698260"/>
    <lineage>
        <taxon>Archaea</taxon>
        <taxon>Methanobacteriati</taxon>
        <taxon>Methanobacteriota</taxon>
        <taxon>candidate division MSBL1</taxon>
    </lineage>
</organism>
<dbReference type="PANTHER" id="PTHR43255:SF1">
    <property type="entry name" value="IRON-SULFUR-BINDING OXIDOREDUCTASE FADF-RELATED"/>
    <property type="match status" value="1"/>
</dbReference>
<dbReference type="NCBIfam" id="NF004616">
    <property type="entry name" value="PRK05950.1"/>
    <property type="match status" value="1"/>
</dbReference>
<evidence type="ECO:0000256" key="6">
    <source>
        <dbReference type="ARBA" id="ARBA00023002"/>
    </source>
</evidence>
<feature type="domain" description="4Fe-4S ferredoxin-type" evidence="11">
    <location>
        <begin position="140"/>
        <end position="170"/>
    </location>
</feature>
<dbReference type="InterPro" id="IPR025192">
    <property type="entry name" value="Succ_DH/fum_Rdtase_N"/>
</dbReference>
<evidence type="ECO:0000256" key="9">
    <source>
        <dbReference type="ARBA" id="ARBA00034078"/>
    </source>
</evidence>
<keyword evidence="4" id="KW-0001">2Fe-2S</keyword>
<dbReference type="InterPro" id="IPR004489">
    <property type="entry name" value="Succ_DH/fum_Rdtase_Fe-S"/>
</dbReference>
<dbReference type="PROSITE" id="PS51085">
    <property type="entry name" value="2FE2S_FER_2"/>
    <property type="match status" value="1"/>
</dbReference>
<protein>
    <recommendedName>
        <fullName evidence="14">Succinate dehydrogenase</fullName>
    </recommendedName>
</protein>
<dbReference type="PROSITE" id="PS51379">
    <property type="entry name" value="4FE4S_FER_2"/>
    <property type="match status" value="2"/>
</dbReference>
<evidence type="ECO:0000256" key="8">
    <source>
        <dbReference type="ARBA" id="ARBA00023014"/>
    </source>
</evidence>
<evidence type="ECO:0000313" key="13">
    <source>
        <dbReference type="Proteomes" id="UP000070184"/>
    </source>
</evidence>
<dbReference type="EMBL" id="LHXK01000008">
    <property type="protein sequence ID" value="KXA90289.1"/>
    <property type="molecule type" value="Genomic_DNA"/>
</dbReference>
<evidence type="ECO:0000256" key="7">
    <source>
        <dbReference type="ARBA" id="ARBA00023004"/>
    </source>
</evidence>
<evidence type="ECO:0008006" key="14">
    <source>
        <dbReference type="Google" id="ProtNLM"/>
    </source>
</evidence>
<evidence type="ECO:0000259" key="10">
    <source>
        <dbReference type="PROSITE" id="PS51085"/>
    </source>
</evidence>
<comment type="caution">
    <text evidence="12">The sequence shown here is derived from an EMBL/GenBank/DDBJ whole genome shotgun (WGS) entry which is preliminary data.</text>
</comment>
<dbReference type="GO" id="GO:0016491">
    <property type="term" value="F:oxidoreductase activity"/>
    <property type="evidence" value="ECO:0007669"/>
    <property type="project" value="UniProtKB-KW"/>
</dbReference>
<feature type="domain" description="4Fe-4S ferredoxin-type" evidence="11">
    <location>
        <begin position="191"/>
        <end position="225"/>
    </location>
</feature>
<dbReference type="InterPro" id="IPR009051">
    <property type="entry name" value="Helical_ferredxn"/>
</dbReference>
<sequence>MVKLKVFRYDPESDKDPRYDRYEIESEEGMTVLDALREIKAEHDDSLTMRLACEAGVCGSCAMEINGKPRLACRTQLERDLILKEGADVIEVNPLQGFDVIKDLAVDIDPFFNAMKRVKPYLMGESQPEPGEERLQSPENMMEVDDPMSCIMCTACLSACPVKWSDLRYPGPAILGKVARFYLDSRDAGEERMKSISEDVWECTTCNYCNEVCPKDIDIPNVVAKLRKYFIEINEFPKNLQDALESIFTKGNPYQESRKARKDWARDLGAPSYEDQDTLWYVGCTLAFNDRAQDVAESMKNLFEKTDVSYGILGGKEECCGHPAKRAGEEALFEEQTDKNTEMFGDMNLERIVTNCAHGYHTLLTEYQLDVDILHSTQYLNQLDIPFSKELDCKVTYHDPCYLGRYNEVYDEPRELIESIPGVELVEMERNKDRALCCGGGGDHNWIDEPEYIEGRERLAQERLEEAVSTGADILAVACPFCLTMFDDAVKTSDYDIKLKTVSELLSEAI</sequence>
<dbReference type="Pfam" id="PF13085">
    <property type="entry name" value="Fer2_3"/>
    <property type="match status" value="1"/>
</dbReference>
<comment type="cofactor">
    <cofactor evidence="9">
        <name>[2Fe-2S] cluster</name>
        <dbReference type="ChEBI" id="CHEBI:190135"/>
    </cofactor>
</comment>
<comment type="cofactor">
    <cofactor evidence="1">
        <name>[4Fe-4S] cluster</name>
        <dbReference type="ChEBI" id="CHEBI:49883"/>
    </cofactor>
</comment>
<evidence type="ECO:0000256" key="4">
    <source>
        <dbReference type="ARBA" id="ARBA00022714"/>
    </source>
</evidence>
<dbReference type="InterPro" id="IPR036010">
    <property type="entry name" value="2Fe-2S_ferredoxin-like_sf"/>
</dbReference>
<evidence type="ECO:0000256" key="5">
    <source>
        <dbReference type="ARBA" id="ARBA00022723"/>
    </source>
</evidence>
<dbReference type="AlphaFoldDB" id="A0A133U7Y1"/>
<dbReference type="PROSITE" id="PS00197">
    <property type="entry name" value="2FE2S_FER_1"/>
    <property type="match status" value="1"/>
</dbReference>
<proteinExistence type="inferred from homology"/>
<comment type="similarity">
    <text evidence="2">Belongs to the HdrC family.</text>
</comment>
<dbReference type="GO" id="GO:0051539">
    <property type="term" value="F:4 iron, 4 sulfur cluster binding"/>
    <property type="evidence" value="ECO:0007669"/>
    <property type="project" value="UniProtKB-KW"/>
</dbReference>
<keyword evidence="7" id="KW-0408">Iron</keyword>
<keyword evidence="5" id="KW-0479">Metal-binding</keyword>
<dbReference type="GO" id="GO:0006099">
    <property type="term" value="P:tricarboxylic acid cycle"/>
    <property type="evidence" value="ECO:0007669"/>
    <property type="project" value="InterPro"/>
</dbReference>
<dbReference type="GO" id="GO:0051537">
    <property type="term" value="F:2 iron, 2 sulfur cluster binding"/>
    <property type="evidence" value="ECO:0007669"/>
    <property type="project" value="UniProtKB-KW"/>
</dbReference>
<keyword evidence="13" id="KW-1185">Reference proteome</keyword>
<dbReference type="PROSITE" id="PS00198">
    <property type="entry name" value="4FE4S_FER_1"/>
    <property type="match status" value="1"/>
</dbReference>
<dbReference type="InterPro" id="IPR017896">
    <property type="entry name" value="4Fe4S_Fe-S-bd"/>
</dbReference>
<keyword evidence="3" id="KW-0004">4Fe-4S</keyword>
<dbReference type="Pfam" id="PF02754">
    <property type="entry name" value="CCG"/>
    <property type="match status" value="2"/>
</dbReference>
<dbReference type="InterPro" id="IPR017900">
    <property type="entry name" value="4Fe4S_Fe_S_CS"/>
</dbReference>
<reference evidence="12 13" key="1">
    <citation type="journal article" date="2016" name="Sci. Rep.">
        <title>Metabolic traits of an uncultured archaeal lineage -MSBL1- from brine pools of the Red Sea.</title>
        <authorList>
            <person name="Mwirichia R."/>
            <person name="Alam I."/>
            <person name="Rashid M."/>
            <person name="Vinu M."/>
            <person name="Ba-Alawi W."/>
            <person name="Anthony Kamau A."/>
            <person name="Kamanda Ngugi D."/>
            <person name="Goker M."/>
            <person name="Klenk H.P."/>
            <person name="Bajic V."/>
            <person name="Stingl U."/>
        </authorList>
    </citation>
    <scope>NUCLEOTIDE SEQUENCE [LARGE SCALE GENOMIC DNA]</scope>
    <source>
        <strain evidence="12">SCGC-AAA259B11</strain>
    </source>
</reference>
<evidence type="ECO:0000256" key="2">
    <source>
        <dbReference type="ARBA" id="ARBA00007097"/>
    </source>
</evidence>
<dbReference type="InterPro" id="IPR006058">
    <property type="entry name" value="2Fe2S_fd_BS"/>
</dbReference>
<dbReference type="GO" id="GO:0009055">
    <property type="term" value="F:electron transfer activity"/>
    <property type="evidence" value="ECO:0007669"/>
    <property type="project" value="InterPro"/>
</dbReference>
<dbReference type="Gene3D" id="1.10.1060.10">
    <property type="entry name" value="Alpha-helical ferredoxin"/>
    <property type="match status" value="1"/>
</dbReference>
<dbReference type="CDD" id="cd00207">
    <property type="entry name" value="fer2"/>
    <property type="match status" value="1"/>
</dbReference>
<dbReference type="InterPro" id="IPR001041">
    <property type="entry name" value="2Fe-2S_ferredoxin-type"/>
</dbReference>
<dbReference type="Gene3D" id="3.10.20.30">
    <property type="match status" value="1"/>
</dbReference>
<dbReference type="Proteomes" id="UP000070184">
    <property type="component" value="Unassembled WGS sequence"/>
</dbReference>
<dbReference type="SUPFAM" id="SSF54292">
    <property type="entry name" value="2Fe-2S ferredoxin-like"/>
    <property type="match status" value="1"/>
</dbReference>
<dbReference type="Pfam" id="PF13183">
    <property type="entry name" value="Fer4_8"/>
    <property type="match status" value="1"/>
</dbReference>
<keyword evidence="6" id="KW-0560">Oxidoreductase</keyword>
<dbReference type="GO" id="GO:0046872">
    <property type="term" value="F:metal ion binding"/>
    <property type="evidence" value="ECO:0007669"/>
    <property type="project" value="UniProtKB-KW"/>
</dbReference>
<gene>
    <name evidence="12" type="ORF">AKJ61_01090</name>
</gene>
<evidence type="ECO:0000259" key="11">
    <source>
        <dbReference type="PROSITE" id="PS51379"/>
    </source>
</evidence>